<evidence type="ECO:0000256" key="1">
    <source>
        <dbReference type="SAM" id="MobiDB-lite"/>
    </source>
</evidence>
<dbReference type="InParanoid" id="A0A163J283"/>
<feature type="region of interest" description="Disordered" evidence="1">
    <location>
        <begin position="723"/>
        <end position="759"/>
    </location>
</feature>
<dbReference type="EMBL" id="LT552482">
    <property type="protein sequence ID" value="SAL99110.1"/>
    <property type="molecule type" value="Genomic_DNA"/>
</dbReference>
<gene>
    <name evidence="2" type="primary">ABSGL_04691.1 scaffold 5764</name>
</gene>
<keyword evidence="3" id="KW-1185">Reference proteome</keyword>
<dbReference type="STRING" id="4829.A0A163J283"/>
<feature type="compositionally biased region" description="Acidic residues" evidence="1">
    <location>
        <begin position="727"/>
        <end position="742"/>
    </location>
</feature>
<evidence type="ECO:0000313" key="3">
    <source>
        <dbReference type="Proteomes" id="UP000078561"/>
    </source>
</evidence>
<feature type="region of interest" description="Disordered" evidence="1">
    <location>
        <begin position="348"/>
        <end position="383"/>
    </location>
</feature>
<accession>A0A163J283</accession>
<feature type="compositionally biased region" description="Polar residues" evidence="1">
    <location>
        <begin position="746"/>
        <end position="758"/>
    </location>
</feature>
<evidence type="ECO:0000313" key="2">
    <source>
        <dbReference type="EMBL" id="SAL99110.1"/>
    </source>
</evidence>
<dbReference type="Proteomes" id="UP000078561">
    <property type="component" value="Unassembled WGS sequence"/>
</dbReference>
<proteinExistence type="predicted"/>
<sequence length="811" mass="91770">MVNEKVRFSFSDECLTSTSPSCSSFALLTNDELYQELNDLLAAFCSDAQQQFCVDQDILGVDDLKRMRHTVQQIQSLLPGNTLISNNDQPLQHTLVRVIQEILNRYGEACYKRNMRLLDDLSTNHSIGEWHQLKQQWELKNKENQRLLLILDDITLLTQSWHQQQKDHNNATDSYKHLVLLPSISSLPHRLSAATRRKSSGKREALATSSSLFSFSLPSPSTTEDILTSILTTFDYPPGVYTVMIDKSNYRQLGLQQRKIGTRQIIFDSHQLSTPDMIAMINRLCDLFASSFATTAHHHLAQIDSQTKKAQPFYMMTQSMKKLSAEILDSTWSTLGDEHMDIGGIDQHHNNGAREPCKSRSPSPISIHARSVTSPPQRSTTSTNSMSILTSFKLTHSASQTSWVHSTLPIPSFAPAPWQIPDLLKPRHPYNPAFFGLIRRKTHINIDSSISTLRNTNYTSRYQQSNLLKHAQHHEVPTKTTSSVPPPRKVDIPASDVTTRRSPNNKHAPDTPASHIGRHASSGTLYSIDNNSMDPAYSSPIRPRESTTIASSSHHHRNAHFDKSKRSTFPSMSALDDRQYPPSTHYHHSDIDDSEDGDHSKADRAPTTSNRAAPFTSVSVEKLSFYLGKIAGQFYQDLLMHTQLRYQETQDTLQDMEGKMMDLYRHLQLASSRAVMHRAMMIVQELDERHQHHKQHDEQPHLYSPLAAPHNPNAIYIYQQDRTCGAQDDEESSSSDDTSDSDSYEHNQQQATKATASQWRPICIDAYQQPQKDSPPSSLILQDSKLYRKGAAINEQRQRRTLPAKLPATST</sequence>
<feature type="compositionally biased region" description="Polar residues" evidence="1">
    <location>
        <begin position="521"/>
        <end position="533"/>
    </location>
</feature>
<dbReference type="AlphaFoldDB" id="A0A163J283"/>
<feature type="compositionally biased region" description="Basic and acidic residues" evidence="1">
    <location>
        <begin position="587"/>
        <end position="604"/>
    </location>
</feature>
<feature type="region of interest" description="Disordered" evidence="1">
    <location>
        <begin position="790"/>
        <end position="811"/>
    </location>
</feature>
<dbReference type="OrthoDB" id="2288095at2759"/>
<feature type="compositionally biased region" description="Polar residues" evidence="1">
    <location>
        <begin position="371"/>
        <end position="383"/>
    </location>
</feature>
<name>A0A163J283_ABSGL</name>
<protein>
    <submittedName>
        <fullName evidence="2">Uncharacterized protein</fullName>
    </submittedName>
</protein>
<reference evidence="2" key="1">
    <citation type="submission" date="2016-04" db="EMBL/GenBank/DDBJ databases">
        <authorList>
            <person name="Evans L.H."/>
            <person name="Alamgir A."/>
            <person name="Owens N."/>
            <person name="Weber N.D."/>
            <person name="Virtaneva K."/>
            <person name="Barbian K."/>
            <person name="Babar A."/>
            <person name="Rosenke K."/>
        </authorList>
    </citation>
    <scope>NUCLEOTIDE SEQUENCE [LARGE SCALE GENOMIC DNA]</scope>
    <source>
        <strain evidence="2">CBS 101.48</strain>
    </source>
</reference>
<feature type="region of interest" description="Disordered" evidence="1">
    <location>
        <begin position="470"/>
        <end position="613"/>
    </location>
</feature>
<organism evidence="2">
    <name type="scientific">Absidia glauca</name>
    <name type="common">Pin mould</name>
    <dbReference type="NCBI Taxonomy" id="4829"/>
    <lineage>
        <taxon>Eukaryota</taxon>
        <taxon>Fungi</taxon>
        <taxon>Fungi incertae sedis</taxon>
        <taxon>Mucoromycota</taxon>
        <taxon>Mucoromycotina</taxon>
        <taxon>Mucoromycetes</taxon>
        <taxon>Mucorales</taxon>
        <taxon>Cunninghamellaceae</taxon>
        <taxon>Absidia</taxon>
    </lineage>
</organism>